<name>A0AAD5S649_9FUNG</name>
<reference evidence="2" key="1">
    <citation type="submission" date="2020-05" db="EMBL/GenBank/DDBJ databases">
        <title>Phylogenomic resolution of chytrid fungi.</title>
        <authorList>
            <person name="Stajich J.E."/>
            <person name="Amses K."/>
            <person name="Simmons R."/>
            <person name="Seto K."/>
            <person name="Myers J."/>
            <person name="Bonds A."/>
            <person name="Quandt C.A."/>
            <person name="Barry K."/>
            <person name="Liu P."/>
            <person name="Grigoriev I."/>
            <person name="Longcore J.E."/>
            <person name="James T.Y."/>
        </authorList>
    </citation>
    <scope>NUCLEOTIDE SEQUENCE</scope>
    <source>
        <strain evidence="2">JEL0318</strain>
    </source>
</reference>
<dbReference type="EMBL" id="JADGJD010000974">
    <property type="protein sequence ID" value="KAJ3047370.1"/>
    <property type="molecule type" value="Genomic_DNA"/>
</dbReference>
<comment type="caution">
    <text evidence="2">The sequence shown here is derived from an EMBL/GenBank/DDBJ whole genome shotgun (WGS) entry which is preliminary data.</text>
</comment>
<proteinExistence type="predicted"/>
<keyword evidence="3" id="KW-1185">Reference proteome</keyword>
<protein>
    <submittedName>
        <fullName evidence="2">Uncharacterized protein</fullName>
    </submittedName>
</protein>
<accession>A0AAD5S649</accession>
<organism evidence="2 3">
    <name type="scientific">Rhizophlyctis rosea</name>
    <dbReference type="NCBI Taxonomy" id="64517"/>
    <lineage>
        <taxon>Eukaryota</taxon>
        <taxon>Fungi</taxon>
        <taxon>Fungi incertae sedis</taxon>
        <taxon>Chytridiomycota</taxon>
        <taxon>Chytridiomycota incertae sedis</taxon>
        <taxon>Chytridiomycetes</taxon>
        <taxon>Rhizophlyctidales</taxon>
        <taxon>Rhizophlyctidaceae</taxon>
        <taxon>Rhizophlyctis</taxon>
    </lineage>
</organism>
<evidence type="ECO:0000256" key="1">
    <source>
        <dbReference type="SAM" id="MobiDB-lite"/>
    </source>
</evidence>
<sequence length="392" mass="44670">MELVLALLTIGYEKYGEDLNLSGDDEGKFSSQVRSLQSGYISPTQLLESTTAIRTLITTHGYIPSNNNDQFRHLATSPNAEIYSIFLSLEETGFPCQQYIAQINDAALYERLISHNYAETSFNSFKYLLERGFKLTKQLCTNLFNRRENFLNYLSIYRQVLTHSDLLPHARTAFLETSIQTEFPEIANAEINLTYTQAIDKSLHRDRAPSTTTSEWQFFLSRFGSTHNITNRFFTFALAPSNAGVSSGEGFALEDLQICLDGGLDLDPENVEWLVERIGFKNHYSSVKVFVSWVLKKSGKMEKKRVREWVDALEKGLNEIDERNKNPAGWEVYRYHRRDRSKGNVQAVQMLKKCRDALEGLLLEKAAETPETGDHFVEGAEGKEELGQVSKK</sequence>
<dbReference type="Proteomes" id="UP001212841">
    <property type="component" value="Unassembled WGS sequence"/>
</dbReference>
<dbReference type="AlphaFoldDB" id="A0AAD5S649"/>
<gene>
    <name evidence="2" type="ORF">HK097_011589</name>
</gene>
<evidence type="ECO:0000313" key="2">
    <source>
        <dbReference type="EMBL" id="KAJ3047370.1"/>
    </source>
</evidence>
<feature type="compositionally biased region" description="Basic and acidic residues" evidence="1">
    <location>
        <begin position="369"/>
        <end position="386"/>
    </location>
</feature>
<feature type="region of interest" description="Disordered" evidence="1">
    <location>
        <begin position="369"/>
        <end position="392"/>
    </location>
</feature>
<evidence type="ECO:0000313" key="3">
    <source>
        <dbReference type="Proteomes" id="UP001212841"/>
    </source>
</evidence>